<evidence type="ECO:0000256" key="7">
    <source>
        <dbReference type="ARBA" id="ARBA00022801"/>
    </source>
</evidence>
<proteinExistence type="inferred from homology"/>
<dbReference type="InterPro" id="IPR023198">
    <property type="entry name" value="PGP-like_dom2"/>
</dbReference>
<evidence type="ECO:0000256" key="2">
    <source>
        <dbReference type="ARBA" id="ARBA00001946"/>
    </source>
</evidence>
<evidence type="ECO:0000256" key="6">
    <source>
        <dbReference type="ARBA" id="ARBA00022723"/>
    </source>
</evidence>
<gene>
    <name evidence="11" type="ORF">SAMN04487993_100220</name>
</gene>
<dbReference type="EC" id="3.1.3.18" evidence="5 10"/>
<keyword evidence="12" id="KW-1185">Reference proteome</keyword>
<dbReference type="SFLD" id="SFLDG01129">
    <property type="entry name" value="C1.5:_HAD__Beta-PGM__Phosphata"/>
    <property type="match status" value="1"/>
</dbReference>
<evidence type="ECO:0000256" key="5">
    <source>
        <dbReference type="ARBA" id="ARBA00013078"/>
    </source>
</evidence>
<accession>A0A1G8INM1</accession>
<evidence type="ECO:0000313" key="12">
    <source>
        <dbReference type="Proteomes" id="UP000199093"/>
    </source>
</evidence>
<feature type="binding site" evidence="10">
    <location>
        <position position="12"/>
    </location>
    <ligand>
        <name>Mg(2+)</name>
        <dbReference type="ChEBI" id="CHEBI:18420"/>
    </ligand>
</feature>
<dbReference type="HAMAP" id="MF_00495">
    <property type="entry name" value="GPH_hydrolase_bact"/>
    <property type="match status" value="1"/>
</dbReference>
<dbReference type="GO" id="GO:0005975">
    <property type="term" value="P:carbohydrate metabolic process"/>
    <property type="evidence" value="ECO:0007669"/>
    <property type="project" value="InterPro"/>
</dbReference>
<comment type="cofactor">
    <cofactor evidence="2 10">
        <name>Mg(2+)</name>
        <dbReference type="ChEBI" id="CHEBI:18420"/>
    </cofactor>
</comment>
<dbReference type="SFLD" id="SFLDS00003">
    <property type="entry name" value="Haloacid_Dehalogenase"/>
    <property type="match status" value="1"/>
</dbReference>
<sequence>MTAQTALIFDLDGTLIDSAPDLHHAANTVLRHENLPEISFEQARSFIGKGAPVLISRVMQAVGLPEDPAEHARLLALFMREYDKPPALTRLYPGVMDALARLRAMGLPMGLCTNKPASPTHIALDHFGLAPFLSAVACAETLPQRKPDPAPLRHVLAELGTASALYVGDSEVDAETAQRAGLPFALFTEGYRHTAVADLPHAHVFDHFDALPDLVARHLRERAA</sequence>
<dbReference type="Pfam" id="PF13419">
    <property type="entry name" value="HAD_2"/>
    <property type="match status" value="1"/>
</dbReference>
<keyword evidence="9 10" id="KW-0119">Carbohydrate metabolism</keyword>
<dbReference type="GO" id="GO:0046295">
    <property type="term" value="P:glycolate biosynthetic process"/>
    <property type="evidence" value="ECO:0007669"/>
    <property type="project" value="UniProtKB-UniRule"/>
</dbReference>
<dbReference type="InterPro" id="IPR037512">
    <property type="entry name" value="PGPase_prok"/>
</dbReference>
<comment type="pathway">
    <text evidence="3 10">Organic acid metabolism; glycolate biosynthesis; glycolate from 2-phosphoglycolate: step 1/1.</text>
</comment>
<evidence type="ECO:0000256" key="1">
    <source>
        <dbReference type="ARBA" id="ARBA00000830"/>
    </source>
</evidence>
<dbReference type="PANTHER" id="PTHR43434">
    <property type="entry name" value="PHOSPHOGLYCOLATE PHOSPHATASE"/>
    <property type="match status" value="1"/>
</dbReference>
<dbReference type="InterPro" id="IPR006439">
    <property type="entry name" value="HAD-SF_hydro_IA"/>
</dbReference>
<evidence type="ECO:0000256" key="9">
    <source>
        <dbReference type="ARBA" id="ARBA00023277"/>
    </source>
</evidence>
<organism evidence="11 12">
    <name type="scientific">Salipiger marinus</name>
    <dbReference type="NCBI Taxonomy" id="555512"/>
    <lineage>
        <taxon>Bacteria</taxon>
        <taxon>Pseudomonadati</taxon>
        <taxon>Pseudomonadota</taxon>
        <taxon>Alphaproteobacteria</taxon>
        <taxon>Rhodobacterales</taxon>
        <taxon>Roseobacteraceae</taxon>
        <taxon>Salipiger</taxon>
    </lineage>
</organism>
<dbReference type="Proteomes" id="UP000199093">
    <property type="component" value="Unassembled WGS sequence"/>
</dbReference>
<dbReference type="GO" id="GO:0006281">
    <property type="term" value="P:DNA repair"/>
    <property type="evidence" value="ECO:0007669"/>
    <property type="project" value="TreeGrafter"/>
</dbReference>
<evidence type="ECO:0000313" key="11">
    <source>
        <dbReference type="EMBL" id="SDI20514.1"/>
    </source>
</evidence>
<dbReference type="GO" id="GO:0008967">
    <property type="term" value="F:phosphoglycolate phosphatase activity"/>
    <property type="evidence" value="ECO:0007669"/>
    <property type="project" value="UniProtKB-UniRule"/>
</dbReference>
<evidence type="ECO:0000256" key="8">
    <source>
        <dbReference type="ARBA" id="ARBA00022842"/>
    </source>
</evidence>
<dbReference type="InterPro" id="IPR036412">
    <property type="entry name" value="HAD-like_sf"/>
</dbReference>
<dbReference type="RefSeq" id="WP_089843057.1">
    <property type="nucleotide sequence ID" value="NZ_FNEJ01000002.1"/>
</dbReference>
<dbReference type="UniPathway" id="UPA00865">
    <property type="reaction ID" value="UER00834"/>
</dbReference>
<keyword evidence="8 10" id="KW-0460">Magnesium</keyword>
<dbReference type="InterPro" id="IPR023214">
    <property type="entry name" value="HAD_sf"/>
</dbReference>
<dbReference type="NCBIfam" id="TIGR01549">
    <property type="entry name" value="HAD-SF-IA-v1"/>
    <property type="match status" value="1"/>
</dbReference>
<protein>
    <recommendedName>
        <fullName evidence="5 10">Phosphoglycolate phosphatase</fullName>
        <shortName evidence="10">PGP</shortName>
        <shortName evidence="10">PGPase</shortName>
        <ecNumber evidence="5 10">3.1.3.18</ecNumber>
    </recommendedName>
</protein>
<comment type="function">
    <text evidence="10">Specifically catalyzes the dephosphorylation of 2-phosphoglycolate. Is involved in the dissimilation of the intracellular 2-phosphoglycolate formed during the DNA repair of 3'-phosphoglycolate ends, a major class of DNA lesions induced by oxidative stress.</text>
</comment>
<keyword evidence="6 10" id="KW-0479">Metal-binding</keyword>
<dbReference type="NCBIfam" id="TIGR01449">
    <property type="entry name" value="PGP_bact"/>
    <property type="match status" value="1"/>
</dbReference>
<comment type="catalytic activity">
    <reaction evidence="1 10">
        <text>2-phosphoglycolate + H2O = glycolate + phosphate</text>
        <dbReference type="Rhea" id="RHEA:14369"/>
        <dbReference type="ChEBI" id="CHEBI:15377"/>
        <dbReference type="ChEBI" id="CHEBI:29805"/>
        <dbReference type="ChEBI" id="CHEBI:43474"/>
        <dbReference type="ChEBI" id="CHEBI:58033"/>
        <dbReference type="EC" id="3.1.3.18"/>
    </reaction>
</comment>
<dbReference type="AlphaFoldDB" id="A0A1G8INM1"/>
<dbReference type="InterPro" id="IPR041492">
    <property type="entry name" value="HAD_2"/>
</dbReference>
<comment type="similarity">
    <text evidence="4 10">Belongs to the HAD-like hydrolase superfamily. CbbY/CbbZ/Gph/YieH family.</text>
</comment>
<dbReference type="NCBIfam" id="TIGR01509">
    <property type="entry name" value="HAD-SF-IA-v3"/>
    <property type="match status" value="1"/>
</dbReference>
<dbReference type="Gene3D" id="3.40.50.1000">
    <property type="entry name" value="HAD superfamily/HAD-like"/>
    <property type="match status" value="1"/>
</dbReference>
<evidence type="ECO:0000256" key="3">
    <source>
        <dbReference type="ARBA" id="ARBA00004818"/>
    </source>
</evidence>
<keyword evidence="7 10" id="KW-0378">Hydrolase</keyword>
<dbReference type="GO" id="GO:0005829">
    <property type="term" value="C:cytosol"/>
    <property type="evidence" value="ECO:0007669"/>
    <property type="project" value="TreeGrafter"/>
</dbReference>
<dbReference type="SUPFAM" id="SSF56784">
    <property type="entry name" value="HAD-like"/>
    <property type="match status" value="1"/>
</dbReference>
<feature type="binding site" evidence="10">
    <location>
        <position position="10"/>
    </location>
    <ligand>
        <name>Mg(2+)</name>
        <dbReference type="ChEBI" id="CHEBI:18420"/>
    </ligand>
</feature>
<dbReference type="InterPro" id="IPR050155">
    <property type="entry name" value="HAD-like_hydrolase_sf"/>
</dbReference>
<dbReference type="EMBL" id="FNEJ01000002">
    <property type="protein sequence ID" value="SDI20514.1"/>
    <property type="molecule type" value="Genomic_DNA"/>
</dbReference>
<reference evidence="11 12" key="1">
    <citation type="submission" date="2016-10" db="EMBL/GenBank/DDBJ databases">
        <authorList>
            <person name="de Groot N.N."/>
        </authorList>
    </citation>
    <scope>NUCLEOTIDE SEQUENCE [LARGE SCALE GENOMIC DNA]</scope>
    <source>
        <strain evidence="11 12">DSM 26424</strain>
    </source>
</reference>
<dbReference type="OrthoDB" id="9793014at2"/>
<evidence type="ECO:0000256" key="10">
    <source>
        <dbReference type="HAMAP-Rule" id="MF_00495"/>
    </source>
</evidence>
<dbReference type="SFLD" id="SFLDG01135">
    <property type="entry name" value="C1.5.6:_HAD__Beta-PGM__Phospha"/>
    <property type="match status" value="1"/>
</dbReference>
<feature type="active site" description="Nucleophile" evidence="10">
    <location>
        <position position="10"/>
    </location>
</feature>
<dbReference type="PANTHER" id="PTHR43434:SF1">
    <property type="entry name" value="PHOSPHOGLYCOLATE PHOSPHATASE"/>
    <property type="match status" value="1"/>
</dbReference>
<dbReference type="STRING" id="555512.SAMN04487993_100220"/>
<evidence type="ECO:0000256" key="4">
    <source>
        <dbReference type="ARBA" id="ARBA00006171"/>
    </source>
</evidence>
<dbReference type="GO" id="GO:0046872">
    <property type="term" value="F:metal ion binding"/>
    <property type="evidence" value="ECO:0007669"/>
    <property type="project" value="UniProtKB-KW"/>
</dbReference>
<name>A0A1G8INM1_9RHOB</name>
<dbReference type="Gene3D" id="1.10.150.240">
    <property type="entry name" value="Putative phosphatase, domain 2"/>
    <property type="match status" value="1"/>
</dbReference>
<feature type="binding site" evidence="10">
    <location>
        <position position="169"/>
    </location>
    <ligand>
        <name>Mg(2+)</name>
        <dbReference type="ChEBI" id="CHEBI:18420"/>
    </ligand>
</feature>